<feature type="domain" description="Opine dehydrogenase" evidence="1">
    <location>
        <begin position="187"/>
        <end position="333"/>
    </location>
</feature>
<gene>
    <name evidence="2" type="ORF">Atai01_83170</name>
</gene>
<dbReference type="Pfam" id="PF02317">
    <property type="entry name" value="Octopine_DH"/>
    <property type="match status" value="1"/>
</dbReference>
<proteinExistence type="predicted"/>
<name>A0A9W6RA01_9PSEU</name>
<dbReference type="RefSeq" id="WP_285491597.1">
    <property type="nucleotide sequence ID" value="NZ_BSTI01000045.1"/>
</dbReference>
<keyword evidence="3" id="KW-1185">Reference proteome</keyword>
<sequence>MNVPESAAVLGSGAGALSCAMELSLAGIKVTVADLPQFSANVTALAETGVVRLKSPWHGVIESPIAHASTDPRQAVRDNPFIVVSVPAFGHQTFAELLADTLEDGQSVLWVGEGGGALTLAAAMRRTKRRREVQIAETNSLPYGARVRAPGLITASRKSGGTRVAGLPAGNDLVELVGQIWPWVSPAENVWETMLLNFNAIDHVAPIVCNLGAVQGRTGGFLLWGEGATPGVARVIEGVDNELLAIRAALGLRDRAGYADYLVEQGFAPERGETLHATLQSSAFAGSTFPSGPDALNNRYITEDVPFALVTLASLGDEVGVDTPTVDSLIHLSGIASGTDFWATGRTLADLDLAGLGRDGLLAAAQDGWW</sequence>
<dbReference type="InterPro" id="IPR008927">
    <property type="entry name" value="6-PGluconate_DH-like_C_sf"/>
</dbReference>
<dbReference type="InterPro" id="IPR003421">
    <property type="entry name" value="Opine_DH"/>
</dbReference>
<evidence type="ECO:0000313" key="3">
    <source>
        <dbReference type="Proteomes" id="UP001165136"/>
    </source>
</evidence>
<dbReference type="SUPFAM" id="SSF51735">
    <property type="entry name" value="NAD(P)-binding Rossmann-fold domains"/>
    <property type="match status" value="1"/>
</dbReference>
<dbReference type="PANTHER" id="PTHR38015">
    <property type="entry name" value="BLR6086 PROTEIN"/>
    <property type="match status" value="1"/>
</dbReference>
<dbReference type="InterPro" id="IPR051729">
    <property type="entry name" value="Opine/Lysopine_DH"/>
</dbReference>
<dbReference type="InterPro" id="IPR013328">
    <property type="entry name" value="6PGD_dom2"/>
</dbReference>
<dbReference type="EMBL" id="BSTI01000045">
    <property type="protein sequence ID" value="GLY71698.1"/>
    <property type="molecule type" value="Genomic_DNA"/>
</dbReference>
<dbReference type="PANTHER" id="PTHR38015:SF1">
    <property type="entry name" value="OPINE DEHYDROGENASE DOMAIN-CONTAINING PROTEIN"/>
    <property type="match status" value="1"/>
</dbReference>
<reference evidence="2" key="1">
    <citation type="submission" date="2023-03" db="EMBL/GenBank/DDBJ databases">
        <title>Amycolatopsis taiwanensis NBRC 103393.</title>
        <authorList>
            <person name="Ichikawa N."/>
            <person name="Sato H."/>
            <person name="Tonouchi N."/>
        </authorList>
    </citation>
    <scope>NUCLEOTIDE SEQUENCE</scope>
    <source>
        <strain evidence="2">NBRC 103393</strain>
    </source>
</reference>
<dbReference type="Gene3D" id="3.40.50.720">
    <property type="entry name" value="NAD(P)-binding Rossmann-like Domain"/>
    <property type="match status" value="1"/>
</dbReference>
<comment type="caution">
    <text evidence="2">The sequence shown here is derived from an EMBL/GenBank/DDBJ whole genome shotgun (WGS) entry which is preliminary data.</text>
</comment>
<dbReference type="AlphaFoldDB" id="A0A9W6RA01"/>
<dbReference type="InterPro" id="IPR036291">
    <property type="entry name" value="NAD(P)-bd_dom_sf"/>
</dbReference>
<evidence type="ECO:0000313" key="2">
    <source>
        <dbReference type="EMBL" id="GLY71698.1"/>
    </source>
</evidence>
<dbReference type="Proteomes" id="UP001165136">
    <property type="component" value="Unassembled WGS sequence"/>
</dbReference>
<dbReference type="Gene3D" id="1.10.1040.10">
    <property type="entry name" value="N-(1-d-carboxylethyl)-l-norvaline Dehydrogenase, domain 2"/>
    <property type="match status" value="1"/>
</dbReference>
<dbReference type="GO" id="GO:0016491">
    <property type="term" value="F:oxidoreductase activity"/>
    <property type="evidence" value="ECO:0007669"/>
    <property type="project" value="InterPro"/>
</dbReference>
<organism evidence="2 3">
    <name type="scientific">Amycolatopsis taiwanensis</name>
    <dbReference type="NCBI Taxonomy" id="342230"/>
    <lineage>
        <taxon>Bacteria</taxon>
        <taxon>Bacillati</taxon>
        <taxon>Actinomycetota</taxon>
        <taxon>Actinomycetes</taxon>
        <taxon>Pseudonocardiales</taxon>
        <taxon>Pseudonocardiaceae</taxon>
        <taxon>Amycolatopsis</taxon>
    </lineage>
</organism>
<protein>
    <submittedName>
        <fullName evidence="2">Octopine dehydrogenase</fullName>
    </submittedName>
</protein>
<evidence type="ECO:0000259" key="1">
    <source>
        <dbReference type="Pfam" id="PF02317"/>
    </source>
</evidence>
<accession>A0A9W6RA01</accession>
<dbReference type="SUPFAM" id="SSF48179">
    <property type="entry name" value="6-phosphogluconate dehydrogenase C-terminal domain-like"/>
    <property type="match status" value="1"/>
</dbReference>